<dbReference type="AlphaFoldDB" id="A0A974BN87"/>
<name>A0A974BN87_XENLA</name>
<protein>
    <submittedName>
        <fullName evidence="1">Uncharacterized protein</fullName>
    </submittedName>
</protein>
<sequence>MHGSIYRRRENIYTQLEKYIYEKTRRGVDCNVCGTAREMKGLGNNVRAAISKHGRCHRLAGLGMRKTLTGLLKGMVPSVLLSVEGTVSVLSPHVELDALLITLLLLEL</sequence>
<accession>A0A974BN87</accession>
<dbReference type="EMBL" id="KV503969">
    <property type="protein sequence ID" value="OCT55301.1"/>
    <property type="molecule type" value="Genomic_DNA"/>
</dbReference>
<dbReference type="Proteomes" id="UP000694892">
    <property type="component" value="Unassembled WGS sequence"/>
</dbReference>
<proteinExistence type="predicted"/>
<evidence type="ECO:0000313" key="1">
    <source>
        <dbReference type="EMBL" id="OCT55301.1"/>
    </source>
</evidence>
<reference evidence="1" key="1">
    <citation type="submission" date="2016-05" db="EMBL/GenBank/DDBJ databases">
        <title>WGS assembly of Xenopus laevis.</title>
        <authorList>
            <person name="Session A."/>
            <person name="Uno Y."/>
            <person name="Kwon T."/>
            <person name="Chapman J."/>
            <person name="Toyoda A."/>
            <person name="Takahashi S."/>
            <person name="Fukui A."/>
            <person name="Hikosaka A."/>
            <person name="Putnam N."/>
            <person name="Stites J."/>
            <person name="Van Heeringen S."/>
            <person name="Quigley I."/>
            <person name="Heinz S."/>
            <person name="Hellsten U."/>
            <person name="Lyons J."/>
            <person name="Suzuki A."/>
            <person name="Kondo M."/>
            <person name="Ogino H."/>
            <person name="Ochi H."/>
            <person name="Bogdanovic O."/>
            <person name="Lister R."/>
            <person name="Georgiou G."/>
            <person name="Paranjpe S."/>
            <person name="Van Kruijsbergen I."/>
            <person name="Mozaffari S."/>
            <person name="Shu S."/>
            <person name="Schmutz J."/>
            <person name="Jenkins J."/>
            <person name="Grimwood J."/>
            <person name="Carlson J."/>
            <person name="Mitros T."/>
            <person name="Simakov O."/>
            <person name="Heald R."/>
            <person name="Miller K."/>
            <person name="Haudenschild C."/>
            <person name="Kuroki Y."/>
            <person name="Tanaka T."/>
            <person name="Michiue T."/>
            <person name="Watanabe M."/>
            <person name="Kinoshita T."/>
            <person name="Ohta Y."/>
            <person name="Mawaribuchi S."/>
            <person name="Suzuki Y."/>
            <person name="Haramoto Y."/>
            <person name="Yamamoto T."/>
            <person name="Takagi C."/>
            <person name="Kitzman J."/>
            <person name="Shendure J."/>
            <person name="Nakayama T."/>
            <person name="Izutsu Y."/>
            <person name="Robert J."/>
            <person name="Dichmann D."/>
            <person name="Flajnik M."/>
            <person name="Houston D."/>
            <person name="Marcotte E."/>
            <person name="Wallingford J."/>
            <person name="Ito Y."/>
            <person name="Asashima M."/>
            <person name="Ueno N."/>
            <person name="Matsuda Y."/>
            <person name="Jan Veenstra G."/>
            <person name="Fujiyama A."/>
            <person name="Harland R."/>
            <person name="Taira M."/>
            <person name="Rokhsar D.S."/>
        </authorList>
    </citation>
    <scope>NUCLEOTIDE SEQUENCE</scope>
    <source>
        <strain evidence="1">J</strain>
        <tissue evidence="1">Blood</tissue>
    </source>
</reference>
<gene>
    <name evidence="1" type="ORF">XELAEV_18003118mg</name>
</gene>
<organism evidence="1">
    <name type="scientific">Xenopus laevis</name>
    <name type="common">African clawed frog</name>
    <dbReference type="NCBI Taxonomy" id="8355"/>
    <lineage>
        <taxon>Eukaryota</taxon>
        <taxon>Metazoa</taxon>
        <taxon>Chordata</taxon>
        <taxon>Craniata</taxon>
        <taxon>Vertebrata</taxon>
        <taxon>Euteleostomi</taxon>
        <taxon>Amphibia</taxon>
        <taxon>Batrachia</taxon>
        <taxon>Anura</taxon>
        <taxon>Pipoidea</taxon>
        <taxon>Pipidae</taxon>
        <taxon>Xenopodinae</taxon>
        <taxon>Xenopus</taxon>
        <taxon>Xenopus</taxon>
    </lineage>
</organism>